<dbReference type="Proteomes" id="UP000271098">
    <property type="component" value="Unassembled WGS sequence"/>
</dbReference>
<evidence type="ECO:0000313" key="1">
    <source>
        <dbReference type="EMBL" id="VDK56934.1"/>
    </source>
</evidence>
<gene>
    <name evidence="1" type="ORF">GPUH_LOCUS7020</name>
</gene>
<sequence length="59" mass="6687">MDIVIEVNKSALEVLLLAQAKMSQMTKDELISFRLDEALGGRSPSIIRRALKRLYGYFS</sequence>
<dbReference type="EMBL" id="UYRT01017475">
    <property type="protein sequence ID" value="VDK56934.1"/>
    <property type="molecule type" value="Genomic_DNA"/>
</dbReference>
<name>A0A3P6SPC0_9BILA</name>
<keyword evidence="2" id="KW-1185">Reference proteome</keyword>
<dbReference type="AlphaFoldDB" id="A0A3P6SPC0"/>
<organism evidence="1 2">
    <name type="scientific">Gongylonema pulchrum</name>
    <dbReference type="NCBI Taxonomy" id="637853"/>
    <lineage>
        <taxon>Eukaryota</taxon>
        <taxon>Metazoa</taxon>
        <taxon>Ecdysozoa</taxon>
        <taxon>Nematoda</taxon>
        <taxon>Chromadorea</taxon>
        <taxon>Rhabditida</taxon>
        <taxon>Spirurina</taxon>
        <taxon>Spiruromorpha</taxon>
        <taxon>Spiruroidea</taxon>
        <taxon>Gongylonematidae</taxon>
        <taxon>Gongylonema</taxon>
    </lineage>
</organism>
<reference evidence="1 2" key="1">
    <citation type="submission" date="2018-11" db="EMBL/GenBank/DDBJ databases">
        <authorList>
            <consortium name="Pathogen Informatics"/>
        </authorList>
    </citation>
    <scope>NUCLEOTIDE SEQUENCE [LARGE SCALE GENOMIC DNA]</scope>
</reference>
<proteinExistence type="predicted"/>
<protein>
    <submittedName>
        <fullName evidence="1">Uncharacterized protein</fullName>
    </submittedName>
</protein>
<dbReference type="OrthoDB" id="10265969at2759"/>
<accession>A0A3P6SPC0</accession>
<evidence type="ECO:0000313" key="2">
    <source>
        <dbReference type="Proteomes" id="UP000271098"/>
    </source>
</evidence>